<feature type="signal peptide" evidence="3">
    <location>
        <begin position="1"/>
        <end position="33"/>
    </location>
</feature>
<dbReference type="AlphaFoldDB" id="A0A1C5GBP9"/>
<dbReference type="Gene3D" id="2.60.40.2230">
    <property type="entry name" value="Uncharacterised protein YcnI-like PF07987, DUF1775"/>
    <property type="match status" value="1"/>
</dbReference>
<gene>
    <name evidence="5" type="ORF">GA0070610_3590</name>
</gene>
<sequence length="296" mass="29248">MATMHGTRSRRRAATVAVLVAAGVLIWPAPAYAADVTTSPTQARQGGSVKLEFVVPDELPGARAERIEIRLPADAPIAEVYPMSVTGWAPRITSRRLDQPLAGIHSARVDEVASAVTWIRMPDAAPGPARLTLSMGPLPQADRLTFEVIRTYADGTVVRWAGPSGARRAPALTLLPAAPGAAAGHDGHGAGPGAGTTGHGGGPAAGTPAGGADGVPGAAGGAGGVPGTAAGGGNADAMLAAGLLAGLGGGAAVGWLVSRWRRREPADPADLSVLREVPAAPADAGARSPGGPAAAH</sequence>
<dbReference type="InterPro" id="IPR012533">
    <property type="entry name" value="YcnI-copper_dom"/>
</dbReference>
<feature type="domain" description="YncI copper-binding" evidence="4">
    <location>
        <begin position="36"/>
        <end position="164"/>
    </location>
</feature>
<evidence type="ECO:0000313" key="6">
    <source>
        <dbReference type="Proteomes" id="UP000198251"/>
    </source>
</evidence>
<feature type="compositionally biased region" description="Low complexity" evidence="1">
    <location>
        <begin position="278"/>
        <end position="296"/>
    </location>
</feature>
<feature type="compositionally biased region" description="Gly residues" evidence="1">
    <location>
        <begin position="189"/>
        <end position="213"/>
    </location>
</feature>
<keyword evidence="2" id="KW-0812">Transmembrane</keyword>
<proteinExistence type="predicted"/>
<dbReference type="EMBL" id="LT607733">
    <property type="protein sequence ID" value="SCG17279.1"/>
    <property type="molecule type" value="Genomic_DNA"/>
</dbReference>
<protein>
    <submittedName>
        <fullName evidence="5">Domain of unkown function</fullName>
    </submittedName>
</protein>
<feature type="transmembrane region" description="Helical" evidence="2">
    <location>
        <begin position="237"/>
        <end position="257"/>
    </location>
</feature>
<name>A0A1C5GBP9_MICEH</name>
<keyword evidence="2" id="KW-0472">Membrane</keyword>
<evidence type="ECO:0000259" key="4">
    <source>
        <dbReference type="Pfam" id="PF07987"/>
    </source>
</evidence>
<accession>A0A1C5GBP9</accession>
<evidence type="ECO:0000256" key="2">
    <source>
        <dbReference type="SAM" id="Phobius"/>
    </source>
</evidence>
<dbReference type="Proteomes" id="UP000198251">
    <property type="component" value="Chromosome I"/>
</dbReference>
<dbReference type="Pfam" id="PF07987">
    <property type="entry name" value="DUF1775"/>
    <property type="match status" value="1"/>
</dbReference>
<reference evidence="5 6" key="1">
    <citation type="submission" date="2016-06" db="EMBL/GenBank/DDBJ databases">
        <authorList>
            <person name="Kjaerup R.B."/>
            <person name="Dalgaard T.S."/>
            <person name="Juul-Madsen H.R."/>
        </authorList>
    </citation>
    <scope>NUCLEOTIDE SEQUENCE [LARGE SCALE GENOMIC DNA]</scope>
    <source>
        <strain evidence="5 6">DSM 43913</strain>
    </source>
</reference>
<dbReference type="InterPro" id="IPR038507">
    <property type="entry name" value="YcnI-like_sf"/>
</dbReference>
<evidence type="ECO:0000256" key="1">
    <source>
        <dbReference type="SAM" id="MobiDB-lite"/>
    </source>
</evidence>
<keyword evidence="3" id="KW-0732">Signal</keyword>
<evidence type="ECO:0000313" key="5">
    <source>
        <dbReference type="EMBL" id="SCG17279.1"/>
    </source>
</evidence>
<feature type="region of interest" description="Disordered" evidence="1">
    <location>
        <begin position="272"/>
        <end position="296"/>
    </location>
</feature>
<feature type="chain" id="PRO_5008716486" evidence="3">
    <location>
        <begin position="34"/>
        <end position="296"/>
    </location>
</feature>
<keyword evidence="6" id="KW-1185">Reference proteome</keyword>
<evidence type="ECO:0000256" key="3">
    <source>
        <dbReference type="SAM" id="SignalP"/>
    </source>
</evidence>
<keyword evidence="2" id="KW-1133">Transmembrane helix</keyword>
<organism evidence="5 6">
    <name type="scientific">Micromonospora echinofusca</name>
    <dbReference type="NCBI Taxonomy" id="47858"/>
    <lineage>
        <taxon>Bacteria</taxon>
        <taxon>Bacillati</taxon>
        <taxon>Actinomycetota</taxon>
        <taxon>Actinomycetes</taxon>
        <taxon>Micromonosporales</taxon>
        <taxon>Micromonosporaceae</taxon>
        <taxon>Micromonospora</taxon>
    </lineage>
</organism>
<feature type="region of interest" description="Disordered" evidence="1">
    <location>
        <begin position="179"/>
        <end position="213"/>
    </location>
</feature>